<feature type="domain" description="Peptidase M12B" evidence="9">
    <location>
        <begin position="194"/>
        <end position="426"/>
    </location>
</feature>
<evidence type="ECO:0000256" key="4">
    <source>
        <dbReference type="ARBA" id="ARBA00022833"/>
    </source>
</evidence>
<evidence type="ECO:0000256" key="7">
    <source>
        <dbReference type="ARBA" id="ARBA00023180"/>
    </source>
</evidence>
<dbReference type="Proteomes" id="UP001634394">
    <property type="component" value="Unassembled WGS sequence"/>
</dbReference>
<keyword evidence="5" id="KW-0482">Metalloprotease</keyword>
<keyword evidence="6" id="KW-1015">Disulfide bond</keyword>
<protein>
    <recommendedName>
        <fullName evidence="9">Peptidase M12B domain-containing protein</fullName>
    </recommendedName>
</protein>
<dbReference type="Gene3D" id="3.40.390.10">
    <property type="entry name" value="Collagenase (Catalytic Domain)"/>
    <property type="match status" value="1"/>
</dbReference>
<dbReference type="Pfam" id="PF17771">
    <property type="entry name" value="ADAMTS_CR_2"/>
    <property type="match status" value="1"/>
</dbReference>
<organism evidence="10 11">
    <name type="scientific">Sinanodonta woodiana</name>
    <name type="common">Chinese pond mussel</name>
    <name type="synonym">Anodonta woodiana</name>
    <dbReference type="NCBI Taxonomy" id="1069815"/>
    <lineage>
        <taxon>Eukaryota</taxon>
        <taxon>Metazoa</taxon>
        <taxon>Spiralia</taxon>
        <taxon>Lophotrochozoa</taxon>
        <taxon>Mollusca</taxon>
        <taxon>Bivalvia</taxon>
        <taxon>Autobranchia</taxon>
        <taxon>Heteroconchia</taxon>
        <taxon>Palaeoheterodonta</taxon>
        <taxon>Unionida</taxon>
        <taxon>Unionoidea</taxon>
        <taxon>Unionidae</taxon>
        <taxon>Unioninae</taxon>
        <taxon>Sinanodonta</taxon>
    </lineage>
</organism>
<dbReference type="EMBL" id="JBJQND010000013">
    <property type="protein sequence ID" value="KAL3856270.1"/>
    <property type="molecule type" value="Genomic_DNA"/>
</dbReference>
<evidence type="ECO:0000256" key="3">
    <source>
        <dbReference type="ARBA" id="ARBA00022801"/>
    </source>
</evidence>
<evidence type="ECO:0000256" key="6">
    <source>
        <dbReference type="ARBA" id="ARBA00023157"/>
    </source>
</evidence>
<feature type="binding site" evidence="8">
    <location>
        <position position="366"/>
    </location>
    <ligand>
        <name>Zn(2+)</name>
        <dbReference type="ChEBI" id="CHEBI:29105"/>
        <note>catalytic</note>
    </ligand>
</feature>
<accession>A0ABD3V6T8</accession>
<feature type="binding site" evidence="8">
    <location>
        <position position="370"/>
    </location>
    <ligand>
        <name>Zn(2+)</name>
        <dbReference type="ChEBI" id="CHEBI:29105"/>
        <note>catalytic</note>
    </ligand>
</feature>
<evidence type="ECO:0000259" key="9">
    <source>
        <dbReference type="PROSITE" id="PS50215"/>
    </source>
</evidence>
<comment type="caution">
    <text evidence="8">Lacks conserved residue(s) required for the propagation of feature annotation.</text>
</comment>
<evidence type="ECO:0000313" key="11">
    <source>
        <dbReference type="Proteomes" id="UP001634394"/>
    </source>
</evidence>
<gene>
    <name evidence="10" type="ORF">ACJMK2_011044</name>
</gene>
<evidence type="ECO:0000256" key="5">
    <source>
        <dbReference type="ARBA" id="ARBA00023049"/>
    </source>
</evidence>
<keyword evidence="7" id="KW-0325">Glycoprotein</keyword>
<dbReference type="InterPro" id="IPR041645">
    <property type="entry name" value="ADAMTS_CR_2"/>
</dbReference>
<name>A0ABD3V6T8_SINWO</name>
<keyword evidence="3" id="KW-0378">Hydrolase</keyword>
<sequence length="509" mass="58714">RVNAETVWLQDVTTGLQTDKRLISDLDLPDVLTFAFSRGSQALNLNLRRNHDINPNADIYIVEKLKDGRFHSRKSRDLGQANGNIRIQGSNYDLRPAETIVTLRNFFDIPNHRGIKYVLKEQGKVQCKHPVEQDEAHINRNIVGKEYIDQIERPRRGQDKQNHFLRQDATLSSHNIADFHERTKDEVRNLKKNYYIEVGVLVDSGLWDLHYSLEQMSDDDEDEKELKVKSNIREYFCHIINGVNLLYKNIQSPKMSITVTLLEFFIYKLERDFPYNASLVLRDSGYTFIDAIDYLKDVRQWDVDYSEFLAPYDHAMLFTGHDLYTGEIQNNSIIGRSFTGHVCDIGRRTSIVQAGDYFRTVSTAAHELGHNLGAVHDGEETAVDCPAEDKYIMSPKYPEFQTDTYSRNPWLFSKCSVKDMKRTLKRKTCVSNIGGIYDKEEWTKNVMRLPGEVYDPSQQCKLIKGPNSDFCGVFSDNICLFMKCKDPKTGNCLQQRFVAARGTKCGRNK</sequence>
<dbReference type="PROSITE" id="PS50215">
    <property type="entry name" value="ADAM_MEPRO"/>
    <property type="match status" value="1"/>
</dbReference>
<dbReference type="SUPFAM" id="SSF55486">
    <property type="entry name" value="Metalloproteases ('zincins'), catalytic domain"/>
    <property type="match status" value="1"/>
</dbReference>
<dbReference type="GO" id="GO:0046872">
    <property type="term" value="F:metal ion binding"/>
    <property type="evidence" value="ECO:0007669"/>
    <property type="project" value="UniProtKB-KW"/>
</dbReference>
<keyword evidence="11" id="KW-1185">Reference proteome</keyword>
<feature type="non-terminal residue" evidence="10">
    <location>
        <position position="509"/>
    </location>
</feature>
<dbReference type="GO" id="GO:0008237">
    <property type="term" value="F:metallopeptidase activity"/>
    <property type="evidence" value="ECO:0007669"/>
    <property type="project" value="UniProtKB-KW"/>
</dbReference>
<dbReference type="Pfam" id="PF01421">
    <property type="entry name" value="Reprolysin"/>
    <property type="match status" value="1"/>
</dbReference>
<dbReference type="PANTHER" id="PTHR11905:SF159">
    <property type="entry name" value="ADAM METALLOPROTEASE"/>
    <property type="match status" value="1"/>
</dbReference>
<proteinExistence type="predicted"/>
<dbReference type="Gene3D" id="3.40.1620.60">
    <property type="match status" value="1"/>
</dbReference>
<dbReference type="InterPro" id="IPR001590">
    <property type="entry name" value="Peptidase_M12B"/>
</dbReference>
<feature type="active site" evidence="8">
    <location>
        <position position="367"/>
    </location>
</feature>
<comment type="caution">
    <text evidence="10">The sequence shown here is derived from an EMBL/GenBank/DDBJ whole genome shotgun (WGS) entry which is preliminary data.</text>
</comment>
<feature type="non-terminal residue" evidence="10">
    <location>
        <position position="1"/>
    </location>
</feature>
<dbReference type="AlphaFoldDB" id="A0ABD3V6T8"/>
<keyword evidence="1" id="KW-0645">Protease</keyword>
<dbReference type="GO" id="GO:0006508">
    <property type="term" value="P:proteolysis"/>
    <property type="evidence" value="ECO:0007669"/>
    <property type="project" value="UniProtKB-KW"/>
</dbReference>
<evidence type="ECO:0000313" key="10">
    <source>
        <dbReference type="EMBL" id="KAL3856270.1"/>
    </source>
</evidence>
<keyword evidence="2 8" id="KW-0479">Metal-binding</keyword>
<keyword evidence="4 8" id="KW-0862">Zinc</keyword>
<evidence type="ECO:0000256" key="8">
    <source>
        <dbReference type="PROSITE-ProRule" id="PRU00276"/>
    </source>
</evidence>
<dbReference type="InterPro" id="IPR024079">
    <property type="entry name" value="MetalloPept_cat_dom_sf"/>
</dbReference>
<reference evidence="10 11" key="1">
    <citation type="submission" date="2024-11" db="EMBL/GenBank/DDBJ databases">
        <title>Chromosome-level genome assembly of the freshwater bivalve Anodonta woodiana.</title>
        <authorList>
            <person name="Chen X."/>
        </authorList>
    </citation>
    <scope>NUCLEOTIDE SEQUENCE [LARGE SCALE GENOMIC DNA]</scope>
    <source>
        <strain evidence="10">MN2024</strain>
        <tissue evidence="10">Gills</tissue>
    </source>
</reference>
<dbReference type="PANTHER" id="PTHR11905">
    <property type="entry name" value="ADAM A DISINTEGRIN AND METALLOPROTEASE DOMAIN"/>
    <property type="match status" value="1"/>
</dbReference>
<evidence type="ECO:0000256" key="1">
    <source>
        <dbReference type="ARBA" id="ARBA00022670"/>
    </source>
</evidence>
<feature type="binding site" evidence="8">
    <location>
        <position position="376"/>
    </location>
    <ligand>
        <name>Zn(2+)</name>
        <dbReference type="ChEBI" id="CHEBI:29105"/>
        <note>catalytic</note>
    </ligand>
</feature>
<evidence type="ECO:0000256" key="2">
    <source>
        <dbReference type="ARBA" id="ARBA00022723"/>
    </source>
</evidence>